<proteinExistence type="predicted"/>
<comment type="caution">
    <text evidence="1">The sequence shown here is derived from an EMBL/GenBank/DDBJ whole genome shotgun (WGS) entry which is preliminary data.</text>
</comment>
<dbReference type="AlphaFoldDB" id="A0A177E7S9"/>
<evidence type="ECO:0000313" key="1">
    <source>
        <dbReference type="EMBL" id="OAG27551.1"/>
    </source>
</evidence>
<organism evidence="1 2">
    <name type="scientific">Thermodesulfatator autotrophicus</name>
    <dbReference type="NCBI Taxonomy" id="1795632"/>
    <lineage>
        <taxon>Bacteria</taxon>
        <taxon>Pseudomonadati</taxon>
        <taxon>Thermodesulfobacteriota</taxon>
        <taxon>Thermodesulfobacteria</taxon>
        <taxon>Thermodesulfobacteriales</taxon>
        <taxon>Thermodesulfatatoraceae</taxon>
        <taxon>Thermodesulfatator</taxon>
    </lineage>
</organism>
<accession>A0A177E7S9</accession>
<protein>
    <submittedName>
        <fullName evidence="1">Uncharacterized protein</fullName>
    </submittedName>
</protein>
<dbReference type="Proteomes" id="UP000076964">
    <property type="component" value="Unassembled WGS sequence"/>
</dbReference>
<reference evidence="1 2" key="1">
    <citation type="submission" date="2016-02" db="EMBL/GenBank/DDBJ databases">
        <title>Draft genome sequence of Thermodesulfatator sp. S606.</title>
        <authorList>
            <person name="Lai Q."/>
            <person name="Cao J."/>
            <person name="Dupont S."/>
            <person name="Shao Z."/>
            <person name="Jebbar M."/>
            <person name="Alain K."/>
        </authorList>
    </citation>
    <scope>NUCLEOTIDE SEQUENCE [LARGE SCALE GENOMIC DNA]</scope>
    <source>
        <strain evidence="1 2">S606</strain>
    </source>
</reference>
<dbReference type="EMBL" id="LSFI01000026">
    <property type="protein sequence ID" value="OAG27551.1"/>
    <property type="molecule type" value="Genomic_DNA"/>
</dbReference>
<gene>
    <name evidence="1" type="ORF">TH606_06175</name>
</gene>
<sequence>MRRPFLRIRPMTPGASSEVPRENKFCGIFYKRQKGRALSKKPEKAQQNIFAAQEQSINGVWIFSLHLSRARARYVGLFANEIHLFLTCFTYNLLNLSWHFKKKWAF</sequence>
<name>A0A177E7S9_9BACT</name>
<evidence type="ECO:0000313" key="2">
    <source>
        <dbReference type="Proteomes" id="UP000076964"/>
    </source>
</evidence>
<keyword evidence="2" id="KW-1185">Reference proteome</keyword>
<dbReference type="STRING" id="1795632.TH606_06175"/>